<gene>
    <name evidence="4" type="ORF">SAMN04488103_106197</name>
</gene>
<dbReference type="SUPFAM" id="SSF52833">
    <property type="entry name" value="Thioredoxin-like"/>
    <property type="match status" value="1"/>
</dbReference>
<dbReference type="PIRSF" id="PIRSF037031">
    <property type="entry name" value="Redox_disulphide_2"/>
    <property type="match status" value="1"/>
</dbReference>
<dbReference type="Gene3D" id="3.40.30.10">
    <property type="entry name" value="Glutaredoxin"/>
    <property type="match status" value="1"/>
</dbReference>
<evidence type="ECO:0000313" key="5">
    <source>
        <dbReference type="Proteomes" id="UP000198761"/>
    </source>
</evidence>
<evidence type="ECO:0000259" key="3">
    <source>
        <dbReference type="Pfam" id="PF13192"/>
    </source>
</evidence>
<dbReference type="InterPro" id="IPR036249">
    <property type="entry name" value="Thioredoxin-like_sf"/>
</dbReference>
<dbReference type="InterPro" id="IPR012336">
    <property type="entry name" value="Thioredoxin-like_fold"/>
</dbReference>
<dbReference type="STRING" id="933059.SAMN04488103_106197"/>
<proteinExistence type="predicted"/>
<protein>
    <submittedName>
        <fullName evidence="4">Small redox-active disulfide protein 2</fullName>
    </submittedName>
</protein>
<dbReference type="RefSeq" id="WP_091301823.1">
    <property type="nucleotide sequence ID" value="NZ_FOCE01000006.1"/>
</dbReference>
<evidence type="ECO:0000256" key="1">
    <source>
        <dbReference type="PIRSR" id="PIRSR037031-50"/>
    </source>
</evidence>
<keyword evidence="5" id="KW-1185">Reference proteome</keyword>
<dbReference type="EMBL" id="FOCE01000006">
    <property type="protein sequence ID" value="SEN66712.1"/>
    <property type="molecule type" value="Genomic_DNA"/>
</dbReference>
<reference evidence="4 5" key="1">
    <citation type="submission" date="2016-10" db="EMBL/GenBank/DDBJ databases">
        <authorList>
            <person name="de Groot N.N."/>
        </authorList>
    </citation>
    <scope>NUCLEOTIDE SEQUENCE [LARGE SCALE GENOMIC DNA]</scope>
    <source>
        <strain evidence="4 5">DSM 3857</strain>
    </source>
</reference>
<dbReference type="OrthoDB" id="9800630at2"/>
<dbReference type="AlphaFoldDB" id="A0A1H8IEN2"/>
<dbReference type="PANTHER" id="PTHR36450">
    <property type="entry name" value="THIOREDOXIN"/>
    <property type="match status" value="1"/>
</dbReference>
<dbReference type="Pfam" id="PF13192">
    <property type="entry name" value="Thioredoxin_3"/>
    <property type="match status" value="1"/>
</dbReference>
<feature type="domain" description="Thioredoxin-like fold" evidence="3">
    <location>
        <begin position="1"/>
        <end position="75"/>
    </location>
</feature>
<keyword evidence="2" id="KW-1015">Disulfide bond</keyword>
<dbReference type="InterPro" id="IPR005243">
    <property type="entry name" value="THIRX-like_proc"/>
</dbReference>
<evidence type="ECO:0000313" key="4">
    <source>
        <dbReference type="EMBL" id="SEN66712.1"/>
    </source>
</evidence>
<feature type="disulfide bond" description="Redox-active" evidence="2">
    <location>
        <begin position="10"/>
        <end position="13"/>
    </location>
</feature>
<keyword evidence="2" id="KW-0676">Redox-active center</keyword>
<sequence length="75" mass="7487">MIIKILGSGCRKCVTLGENAKAAAAAAGIAAEIVKVTDIAEIAAHGVMSTPGLVVDGKLLSTGKVLSAEEIGRLL</sequence>
<evidence type="ECO:0000256" key="2">
    <source>
        <dbReference type="PIRSR" id="PIRSR037031-51"/>
    </source>
</evidence>
<dbReference type="NCBIfam" id="TIGR00412">
    <property type="entry name" value="redox_disulf_2"/>
    <property type="match status" value="1"/>
</dbReference>
<organism evidence="4 5">
    <name type="scientific">Gemmobacter aquatilis</name>
    <dbReference type="NCBI Taxonomy" id="933059"/>
    <lineage>
        <taxon>Bacteria</taxon>
        <taxon>Pseudomonadati</taxon>
        <taxon>Pseudomonadota</taxon>
        <taxon>Alphaproteobacteria</taxon>
        <taxon>Rhodobacterales</taxon>
        <taxon>Paracoccaceae</taxon>
        <taxon>Gemmobacter</taxon>
    </lineage>
</organism>
<name>A0A1H8IEN2_9RHOB</name>
<feature type="active site" description="Nucleophile" evidence="1">
    <location>
        <position position="13"/>
    </location>
</feature>
<dbReference type="PANTHER" id="PTHR36450:SF1">
    <property type="entry name" value="THIOREDOXIN"/>
    <property type="match status" value="1"/>
</dbReference>
<feature type="active site" description="Nucleophile" evidence="1">
    <location>
        <position position="10"/>
    </location>
</feature>
<dbReference type="Proteomes" id="UP000198761">
    <property type="component" value="Unassembled WGS sequence"/>
</dbReference>
<accession>A0A1H8IEN2</accession>